<keyword evidence="1" id="KW-0472">Membrane</keyword>
<dbReference type="RefSeq" id="XP_044561264.1">
    <property type="nucleotide sequence ID" value="XM_044707866.1"/>
</dbReference>
<keyword evidence="2" id="KW-0732">Signal</keyword>
<name>A0A6A5BQM8_NAEFO</name>
<dbReference type="VEuPathDB" id="AmoebaDB:NfTy_083500"/>
<dbReference type="PANTHER" id="PTHR35936:SF17">
    <property type="entry name" value="ARGININE-BINDING EXTRACELLULAR PROTEIN ARTP"/>
    <property type="match status" value="1"/>
</dbReference>
<dbReference type="VEuPathDB" id="AmoebaDB:NF0032340"/>
<evidence type="ECO:0000313" key="3">
    <source>
        <dbReference type="EMBL" id="KAF0976551.1"/>
    </source>
</evidence>
<dbReference type="GeneID" id="68111668"/>
<keyword evidence="1" id="KW-0812">Transmembrane</keyword>
<dbReference type="VEuPathDB" id="AmoebaDB:FDP41_004450"/>
<evidence type="ECO:0000256" key="2">
    <source>
        <dbReference type="SAM" id="SignalP"/>
    </source>
</evidence>
<dbReference type="OMA" id="QEYETHA"/>
<keyword evidence="4" id="KW-1185">Reference proteome</keyword>
<dbReference type="AlphaFoldDB" id="A0A6A5BQM8"/>
<dbReference type="PANTHER" id="PTHR35936">
    <property type="entry name" value="MEMBRANE-BOUND LYTIC MUREIN TRANSGLYCOSYLASE F"/>
    <property type="match status" value="1"/>
</dbReference>
<comment type="caution">
    <text evidence="3">The sequence shown here is derived from an EMBL/GenBank/DDBJ whole genome shotgun (WGS) entry which is preliminary data.</text>
</comment>
<dbReference type="Gene3D" id="3.40.190.10">
    <property type="entry name" value="Periplasmic binding protein-like II"/>
    <property type="match status" value="2"/>
</dbReference>
<dbReference type="OrthoDB" id="10318264at2759"/>
<proteinExistence type="predicted"/>
<dbReference type="SUPFAM" id="SSF53850">
    <property type="entry name" value="Periplasmic binding protein-like II"/>
    <property type="match status" value="1"/>
</dbReference>
<evidence type="ECO:0000256" key="1">
    <source>
        <dbReference type="SAM" id="Phobius"/>
    </source>
</evidence>
<evidence type="ECO:0000313" key="4">
    <source>
        <dbReference type="Proteomes" id="UP000444721"/>
    </source>
</evidence>
<protein>
    <submittedName>
        <fullName evidence="3">Uncharacterized protein</fullName>
    </submittedName>
</protein>
<reference evidence="3 4" key="1">
    <citation type="journal article" date="2019" name="Sci. Rep.">
        <title>Nanopore sequencing improves the draft genome of the human pathogenic amoeba Naegleria fowleri.</title>
        <authorList>
            <person name="Liechti N."/>
            <person name="Schurch N."/>
            <person name="Bruggmann R."/>
            <person name="Wittwer M."/>
        </authorList>
    </citation>
    <scope>NUCLEOTIDE SEQUENCE [LARGE SCALE GENOMIC DNA]</scope>
    <source>
        <strain evidence="3 4">ATCC 30894</strain>
    </source>
</reference>
<sequence>MNKIPSFMRSTLVALVLVLSLTLWSSSTSLAQDIVYETHPVPVSQDYTNAFDAAVQEMIIDQSFIDAFRNYMYFPVPACVKDLVQYPQINPFANRKALVMCMETGVISPYLEVKRMVGNTIVKKINAHYGVNLQAQFKYLNTSGKGFFNTMKDGVDSGECDLISSNVTPTNERVSVAHFQCNYGMTSQAFLRTNRDPHLSLKTLQDLNQTNIVVGASRGTTYENVIKTQLSAAQYVPLDDGDVPYDAIKNNQVHAVIGDGVTYLIWVKQNPSICQNCTVNFYNSPYGYGTFTTNRIIASSSATRSYCGSCFMNTWSGYLLFLGMVMWMMYIL</sequence>
<accession>A0A6A5BQM8</accession>
<dbReference type="EMBL" id="VFQX01000037">
    <property type="protein sequence ID" value="KAF0976551.1"/>
    <property type="molecule type" value="Genomic_DNA"/>
</dbReference>
<feature type="chain" id="PRO_5025498177" evidence="2">
    <location>
        <begin position="32"/>
        <end position="332"/>
    </location>
</feature>
<dbReference type="Proteomes" id="UP000444721">
    <property type="component" value="Unassembled WGS sequence"/>
</dbReference>
<gene>
    <name evidence="3" type="ORF">FDP41_004450</name>
</gene>
<feature type="signal peptide" evidence="2">
    <location>
        <begin position="1"/>
        <end position="31"/>
    </location>
</feature>
<organism evidence="3 4">
    <name type="scientific">Naegleria fowleri</name>
    <name type="common">Brain eating amoeba</name>
    <dbReference type="NCBI Taxonomy" id="5763"/>
    <lineage>
        <taxon>Eukaryota</taxon>
        <taxon>Discoba</taxon>
        <taxon>Heterolobosea</taxon>
        <taxon>Tetramitia</taxon>
        <taxon>Eutetramitia</taxon>
        <taxon>Vahlkampfiidae</taxon>
        <taxon>Naegleria</taxon>
    </lineage>
</organism>
<feature type="transmembrane region" description="Helical" evidence="1">
    <location>
        <begin position="315"/>
        <end position="331"/>
    </location>
</feature>
<keyword evidence="1" id="KW-1133">Transmembrane helix</keyword>